<protein>
    <recommendedName>
        <fullName evidence="2">DUF4168 domain-containing protein</fullName>
    </recommendedName>
</protein>
<comment type="caution">
    <text evidence="3">The sequence shown here is derived from an EMBL/GenBank/DDBJ whole genome shotgun (WGS) entry which is preliminary data.</text>
</comment>
<dbReference type="OrthoDB" id="5471829at2"/>
<accession>D6ST39</accession>
<sequence length="141" mass="15915">MFSTKSSIVLSLAAAVMLILGFGLNVQAQQEYQQEGQQQQYQQEMMQQQQAPDIDVSDAELDQVADAYQAVTDVREKFQQELGEVSDPERAQELQQQAGEEMVEAVEAQGLDVQTYNQVMEAAQVDEELRNQLLERLEGMQ</sequence>
<keyword evidence="4" id="KW-1185">Reference proteome</keyword>
<evidence type="ECO:0000259" key="2">
    <source>
        <dbReference type="Pfam" id="PF13767"/>
    </source>
</evidence>
<gene>
    <name evidence="3" type="ORF">Dthio_PD1194</name>
</gene>
<name>D6ST39_9BACT</name>
<evidence type="ECO:0000313" key="4">
    <source>
        <dbReference type="Proteomes" id="UP000005496"/>
    </source>
</evidence>
<dbReference type="RefSeq" id="WP_008871204.1">
    <property type="nucleotide sequence ID" value="NZ_ACJN02000003.1"/>
</dbReference>
<feature type="domain" description="DUF4168" evidence="2">
    <location>
        <begin position="57"/>
        <end position="132"/>
    </location>
</feature>
<reference evidence="3" key="1">
    <citation type="submission" date="2010-05" db="EMBL/GenBank/DDBJ databases">
        <title>The draft genome of Desulfonatronospira thiodismutans ASO3-1.</title>
        <authorList>
            <consortium name="US DOE Joint Genome Institute (JGI-PGF)"/>
            <person name="Lucas S."/>
            <person name="Copeland A."/>
            <person name="Lapidus A."/>
            <person name="Cheng J.-F."/>
            <person name="Bruce D."/>
            <person name="Goodwin L."/>
            <person name="Pitluck S."/>
            <person name="Chertkov O."/>
            <person name="Brettin T."/>
            <person name="Detter J.C."/>
            <person name="Han C."/>
            <person name="Land M.L."/>
            <person name="Hauser L."/>
            <person name="Kyrpides N."/>
            <person name="Mikhailova N."/>
            <person name="Muyzer G."/>
            <person name="Woyke T."/>
        </authorList>
    </citation>
    <scope>NUCLEOTIDE SEQUENCE [LARGE SCALE GENOMIC DNA]</scope>
    <source>
        <strain evidence="3">ASO3-1</strain>
    </source>
</reference>
<dbReference type="Pfam" id="PF13767">
    <property type="entry name" value="DUF4168"/>
    <property type="match status" value="1"/>
</dbReference>
<evidence type="ECO:0000256" key="1">
    <source>
        <dbReference type="SAM" id="SignalP"/>
    </source>
</evidence>
<keyword evidence="1" id="KW-0732">Signal</keyword>
<dbReference type="eggNOG" id="ENOG5031CUR">
    <property type="taxonomic scope" value="Bacteria"/>
</dbReference>
<dbReference type="EMBL" id="ACJN02000003">
    <property type="protein sequence ID" value="EFI33855.1"/>
    <property type="molecule type" value="Genomic_DNA"/>
</dbReference>
<dbReference type="Proteomes" id="UP000005496">
    <property type="component" value="Unassembled WGS sequence"/>
</dbReference>
<dbReference type="AlphaFoldDB" id="D6ST39"/>
<feature type="signal peptide" evidence="1">
    <location>
        <begin position="1"/>
        <end position="28"/>
    </location>
</feature>
<proteinExistence type="predicted"/>
<organism evidence="3 4">
    <name type="scientific">Desulfonatronospira thiodismutans ASO3-1</name>
    <dbReference type="NCBI Taxonomy" id="555779"/>
    <lineage>
        <taxon>Bacteria</taxon>
        <taxon>Pseudomonadati</taxon>
        <taxon>Thermodesulfobacteriota</taxon>
        <taxon>Desulfovibrionia</taxon>
        <taxon>Desulfovibrionales</taxon>
        <taxon>Desulfonatronovibrionaceae</taxon>
        <taxon>Desulfonatronospira</taxon>
    </lineage>
</organism>
<dbReference type="InterPro" id="IPR025433">
    <property type="entry name" value="DUF4168"/>
</dbReference>
<evidence type="ECO:0000313" key="3">
    <source>
        <dbReference type="EMBL" id="EFI33855.1"/>
    </source>
</evidence>
<feature type="chain" id="PRO_5003088069" description="DUF4168 domain-containing protein" evidence="1">
    <location>
        <begin position="29"/>
        <end position="141"/>
    </location>
</feature>